<name>A0A1B2DNR5_9BACL</name>
<dbReference type="GO" id="GO:0016987">
    <property type="term" value="F:sigma factor activity"/>
    <property type="evidence" value="ECO:0007669"/>
    <property type="project" value="UniProtKB-KW"/>
</dbReference>
<keyword evidence="5" id="KW-0804">Transcription</keyword>
<dbReference type="PANTHER" id="PTHR43133">
    <property type="entry name" value="RNA POLYMERASE ECF-TYPE SIGMA FACTO"/>
    <property type="match status" value="1"/>
</dbReference>
<dbReference type="Gene3D" id="1.10.10.10">
    <property type="entry name" value="Winged helix-like DNA-binding domain superfamily/Winged helix DNA-binding domain"/>
    <property type="match status" value="1"/>
</dbReference>
<dbReference type="EMBL" id="CP016808">
    <property type="protein sequence ID" value="ANY69331.1"/>
    <property type="molecule type" value="Genomic_DNA"/>
</dbReference>
<keyword evidence="3" id="KW-0731">Sigma factor</keyword>
<evidence type="ECO:0000256" key="2">
    <source>
        <dbReference type="ARBA" id="ARBA00023015"/>
    </source>
</evidence>
<feature type="domain" description="RNA polymerase sigma-70 region 2" evidence="6">
    <location>
        <begin position="12"/>
        <end position="76"/>
    </location>
</feature>
<dbReference type="GO" id="GO:0006352">
    <property type="term" value="P:DNA-templated transcription initiation"/>
    <property type="evidence" value="ECO:0007669"/>
    <property type="project" value="InterPro"/>
</dbReference>
<dbReference type="InterPro" id="IPR013325">
    <property type="entry name" value="RNA_pol_sigma_r2"/>
</dbReference>
<dbReference type="InterPro" id="IPR007627">
    <property type="entry name" value="RNA_pol_sigma70_r2"/>
</dbReference>
<dbReference type="InterPro" id="IPR039425">
    <property type="entry name" value="RNA_pol_sigma-70-like"/>
</dbReference>
<dbReference type="InterPro" id="IPR036388">
    <property type="entry name" value="WH-like_DNA-bd_sf"/>
</dbReference>
<dbReference type="PANTHER" id="PTHR43133:SF8">
    <property type="entry name" value="RNA POLYMERASE SIGMA FACTOR HI_1459-RELATED"/>
    <property type="match status" value="1"/>
</dbReference>
<dbReference type="SUPFAM" id="SSF88659">
    <property type="entry name" value="Sigma3 and sigma4 domains of RNA polymerase sigma factors"/>
    <property type="match status" value="1"/>
</dbReference>
<dbReference type="AlphaFoldDB" id="A0A1B2DNR5"/>
<dbReference type="RefSeq" id="WP_099520363.1">
    <property type="nucleotide sequence ID" value="NZ_CP016808.1"/>
</dbReference>
<evidence type="ECO:0000256" key="3">
    <source>
        <dbReference type="ARBA" id="ARBA00023082"/>
    </source>
</evidence>
<accession>A0A1B2DNR5</accession>
<dbReference type="Gene3D" id="1.10.1740.10">
    <property type="match status" value="1"/>
</dbReference>
<sequence>MMNETRFQTVYIKYKSEITYYLVGMLHNAQDAEDLVQECFIRLMNVSSEISEEKLRPYLYKIAYNLAIDCFRKRHRLKKQFNKAYFSAFHYDISELEIQENVDEITSLVKNQGHREILELRLIHGYSVKETAVLVDKSERLIRMSLFHAKMHIRNRTGLNTENRKMAHSHQCYQFNLPRTN</sequence>
<dbReference type="GO" id="GO:0003677">
    <property type="term" value="F:DNA binding"/>
    <property type="evidence" value="ECO:0007669"/>
    <property type="project" value="UniProtKB-KW"/>
</dbReference>
<reference evidence="7" key="1">
    <citation type="submission" date="2016-08" db="EMBL/GenBank/DDBJ databases">
        <title>Complete Genome Seqeunce of Paenibacillus sp. BIHB 4019 from tea rhizoplane.</title>
        <authorList>
            <person name="Thakur R."/>
            <person name="Swarnkar M.K."/>
            <person name="Gulati A."/>
        </authorList>
    </citation>
    <scope>NUCLEOTIDE SEQUENCE [LARGE SCALE GENOMIC DNA]</scope>
    <source>
        <strain evidence="7">BIHB4019</strain>
    </source>
</reference>
<evidence type="ECO:0000256" key="1">
    <source>
        <dbReference type="ARBA" id="ARBA00010641"/>
    </source>
</evidence>
<evidence type="ECO:0000259" key="6">
    <source>
        <dbReference type="Pfam" id="PF04542"/>
    </source>
</evidence>
<evidence type="ECO:0000256" key="4">
    <source>
        <dbReference type="ARBA" id="ARBA00023125"/>
    </source>
</evidence>
<dbReference type="NCBIfam" id="TIGR02937">
    <property type="entry name" value="sigma70-ECF"/>
    <property type="match status" value="1"/>
</dbReference>
<evidence type="ECO:0000313" key="7">
    <source>
        <dbReference type="EMBL" id="ANY69331.1"/>
    </source>
</evidence>
<dbReference type="InterPro" id="IPR014284">
    <property type="entry name" value="RNA_pol_sigma-70_dom"/>
</dbReference>
<keyword evidence="2" id="KW-0805">Transcription regulation</keyword>
<proteinExistence type="inferred from homology"/>
<comment type="similarity">
    <text evidence="1">Belongs to the sigma-70 factor family. ECF subfamily.</text>
</comment>
<evidence type="ECO:0000256" key="5">
    <source>
        <dbReference type="ARBA" id="ARBA00023163"/>
    </source>
</evidence>
<dbReference type="SUPFAM" id="SSF88946">
    <property type="entry name" value="Sigma2 domain of RNA polymerase sigma factors"/>
    <property type="match status" value="1"/>
</dbReference>
<organism evidence="7">
    <name type="scientific">Paenibacillus sp. BIHB 4019</name>
    <dbReference type="NCBI Taxonomy" id="1870819"/>
    <lineage>
        <taxon>Bacteria</taxon>
        <taxon>Bacillati</taxon>
        <taxon>Bacillota</taxon>
        <taxon>Bacilli</taxon>
        <taxon>Bacillales</taxon>
        <taxon>Paenibacillaceae</taxon>
        <taxon>Paenibacillus</taxon>
    </lineage>
</organism>
<dbReference type="Pfam" id="PF04542">
    <property type="entry name" value="Sigma70_r2"/>
    <property type="match status" value="1"/>
</dbReference>
<protein>
    <recommendedName>
        <fullName evidence="6">RNA polymerase sigma-70 region 2 domain-containing protein</fullName>
    </recommendedName>
</protein>
<keyword evidence="4" id="KW-0238">DNA-binding</keyword>
<gene>
    <name evidence="7" type="ORF">BBD42_24735</name>
</gene>
<dbReference type="InterPro" id="IPR013324">
    <property type="entry name" value="RNA_pol_sigma_r3/r4-like"/>
</dbReference>